<keyword evidence="1" id="KW-0812">Transmembrane</keyword>
<evidence type="ECO:0000256" key="1">
    <source>
        <dbReference type="SAM" id="Phobius"/>
    </source>
</evidence>
<gene>
    <name evidence="2" type="ORF">MOS_034</name>
</gene>
<dbReference type="Proteomes" id="UP000009399">
    <property type="component" value="Chromosome"/>
</dbReference>
<name>A0AAI8AM89_MESHY</name>
<sequence>MLNKIRYDGKTQRKTFLQELFFGFTWGASHFYLKNFFLGIVRAGLFWISILMIIVAVAVKESGALSRGTDGFWVVIIVALVFMGLLLVWWLFLLVQIWRGTMKDAEGTAIKFWSSREKVVEEIEPQELVEETAEDTVHQPFAQPALLIEEDHLLEDTDPHRITRIHNSKCKVHFPPTHLREE</sequence>
<dbReference type="RefSeq" id="WP_015083980.1">
    <property type="nucleotide sequence ID" value="NC_019552.1"/>
</dbReference>
<feature type="transmembrane region" description="Helical" evidence="1">
    <location>
        <begin position="71"/>
        <end position="95"/>
    </location>
</feature>
<organism evidence="2 3">
    <name type="scientific">Mesomycoplasma hyorhinis SK76</name>
    <dbReference type="NCBI Taxonomy" id="1118964"/>
    <lineage>
        <taxon>Bacteria</taxon>
        <taxon>Bacillati</taxon>
        <taxon>Mycoplasmatota</taxon>
        <taxon>Mycoplasmoidales</taxon>
        <taxon>Metamycoplasmataceae</taxon>
        <taxon>Mesomycoplasma</taxon>
    </lineage>
</organism>
<protein>
    <submittedName>
        <fullName evidence="2">Uncharacterized protein</fullName>
    </submittedName>
</protein>
<dbReference type="EMBL" id="CP003914">
    <property type="protein sequence ID" value="AFX73966.1"/>
    <property type="molecule type" value="Genomic_DNA"/>
</dbReference>
<keyword evidence="1" id="KW-1133">Transmembrane helix</keyword>
<proteinExistence type="predicted"/>
<feature type="transmembrane region" description="Helical" evidence="1">
    <location>
        <begin position="36"/>
        <end position="59"/>
    </location>
</feature>
<reference evidence="2 3" key="1">
    <citation type="journal article" date="2013" name="Genome Announc.">
        <title>Complete Genome Sequence of Mycoplasma hyorhinis Strain SK76.</title>
        <authorList>
            <person name="Goodison S."/>
            <person name="Urquidi V."/>
            <person name="Kumar D."/>
            <person name="Reyes L."/>
            <person name="Rosser C.J."/>
        </authorList>
    </citation>
    <scope>NUCLEOTIDE SEQUENCE [LARGE SCALE GENOMIC DNA]</scope>
    <source>
        <strain evidence="2 3">SK76</strain>
    </source>
</reference>
<accession>A0AAI8AM89</accession>
<evidence type="ECO:0000313" key="2">
    <source>
        <dbReference type="EMBL" id="AFX73966.1"/>
    </source>
</evidence>
<keyword evidence="1" id="KW-0472">Membrane</keyword>
<dbReference type="AlphaFoldDB" id="A0AAI8AM89"/>
<evidence type="ECO:0000313" key="3">
    <source>
        <dbReference type="Proteomes" id="UP000009399"/>
    </source>
</evidence>
<dbReference type="KEGG" id="mhs:MOS_034"/>